<dbReference type="GO" id="GO:0016020">
    <property type="term" value="C:membrane"/>
    <property type="evidence" value="ECO:0007669"/>
    <property type="project" value="UniProtKB-SubCell"/>
</dbReference>
<keyword evidence="5 6" id="KW-0472">Membrane</keyword>
<keyword evidence="4 6" id="KW-1133">Transmembrane helix</keyword>
<sequence>MGLIPSEKFLLTLKSLANRRVATIGFLGFASGLPLALAGGTLQAWMAVEGVDLKVIGIFSLVGLPYALKFLWAPLLDRYALPFLGGRRGWIFFIQIALMG</sequence>
<gene>
    <name evidence="7" type="ORF">METZ01_LOCUS289129</name>
</gene>
<dbReference type="GO" id="GO:0008521">
    <property type="term" value="F:acetyl-CoA transmembrane transporter activity"/>
    <property type="evidence" value="ECO:0007669"/>
    <property type="project" value="InterPro"/>
</dbReference>
<evidence type="ECO:0000256" key="1">
    <source>
        <dbReference type="ARBA" id="ARBA00004141"/>
    </source>
</evidence>
<evidence type="ECO:0000256" key="3">
    <source>
        <dbReference type="ARBA" id="ARBA00022692"/>
    </source>
</evidence>
<evidence type="ECO:0000313" key="7">
    <source>
        <dbReference type="EMBL" id="SVC36275.1"/>
    </source>
</evidence>
<reference evidence="7" key="1">
    <citation type="submission" date="2018-05" db="EMBL/GenBank/DDBJ databases">
        <authorList>
            <person name="Lanie J.A."/>
            <person name="Ng W.-L."/>
            <person name="Kazmierczak K.M."/>
            <person name="Andrzejewski T.M."/>
            <person name="Davidsen T.M."/>
            <person name="Wayne K.J."/>
            <person name="Tettelin H."/>
            <person name="Glass J.I."/>
            <person name="Rusch D."/>
            <person name="Podicherti R."/>
            <person name="Tsui H.-C.T."/>
            <person name="Winkler M.E."/>
        </authorList>
    </citation>
    <scope>NUCLEOTIDE SEQUENCE</scope>
</reference>
<feature type="transmembrane region" description="Helical" evidence="6">
    <location>
        <begin position="53"/>
        <end position="72"/>
    </location>
</feature>
<dbReference type="PANTHER" id="PTHR12778">
    <property type="entry name" value="SOLUTE CARRIER FAMILY 33 ACETYL-COA TRANSPORTER -RELATED"/>
    <property type="match status" value="1"/>
</dbReference>
<evidence type="ECO:0000256" key="5">
    <source>
        <dbReference type="ARBA" id="ARBA00023136"/>
    </source>
</evidence>
<keyword evidence="2" id="KW-0813">Transport</keyword>
<evidence type="ECO:0000256" key="6">
    <source>
        <dbReference type="SAM" id="Phobius"/>
    </source>
</evidence>
<evidence type="ECO:0008006" key="8">
    <source>
        <dbReference type="Google" id="ProtNLM"/>
    </source>
</evidence>
<dbReference type="InterPro" id="IPR024371">
    <property type="entry name" value="AcetylCoA_trans_1-like"/>
</dbReference>
<comment type="subcellular location">
    <subcellularLocation>
        <location evidence="1">Membrane</location>
        <topology evidence="1">Multi-pass membrane protein</topology>
    </subcellularLocation>
</comment>
<evidence type="ECO:0000256" key="2">
    <source>
        <dbReference type="ARBA" id="ARBA00022448"/>
    </source>
</evidence>
<feature type="transmembrane region" description="Helical" evidence="6">
    <location>
        <begin position="21"/>
        <end position="47"/>
    </location>
</feature>
<evidence type="ECO:0000256" key="4">
    <source>
        <dbReference type="ARBA" id="ARBA00022989"/>
    </source>
</evidence>
<feature type="non-terminal residue" evidence="7">
    <location>
        <position position="100"/>
    </location>
</feature>
<organism evidence="7">
    <name type="scientific">marine metagenome</name>
    <dbReference type="NCBI Taxonomy" id="408172"/>
    <lineage>
        <taxon>unclassified sequences</taxon>
        <taxon>metagenomes</taxon>
        <taxon>ecological metagenomes</taxon>
    </lineage>
</organism>
<dbReference type="AlphaFoldDB" id="A0A382LKF7"/>
<dbReference type="EMBL" id="UINC01087148">
    <property type="protein sequence ID" value="SVC36275.1"/>
    <property type="molecule type" value="Genomic_DNA"/>
</dbReference>
<dbReference type="Pfam" id="PF13000">
    <property type="entry name" value="Acatn"/>
    <property type="match status" value="1"/>
</dbReference>
<accession>A0A382LKF7</accession>
<keyword evidence="3 6" id="KW-0812">Transmembrane</keyword>
<dbReference type="GO" id="GO:0035348">
    <property type="term" value="P:acetyl-CoA transmembrane transport"/>
    <property type="evidence" value="ECO:0007669"/>
    <property type="project" value="InterPro"/>
</dbReference>
<proteinExistence type="predicted"/>
<dbReference type="PANTHER" id="PTHR12778:SF10">
    <property type="entry name" value="MAJOR FACILITATOR SUPERFAMILY DOMAIN-CONTAINING PROTEIN 3"/>
    <property type="match status" value="1"/>
</dbReference>
<dbReference type="InterPro" id="IPR004752">
    <property type="entry name" value="AmpG_permease/AT-1"/>
</dbReference>
<protein>
    <recommendedName>
        <fullName evidence="8">Major facilitator superfamily associated domain-containing protein</fullName>
    </recommendedName>
</protein>
<name>A0A382LKF7_9ZZZZ</name>